<dbReference type="PIRSF" id="PIRSF005925">
    <property type="entry name" value="Dos"/>
    <property type="match status" value="1"/>
</dbReference>
<dbReference type="NCBIfam" id="TIGR00229">
    <property type="entry name" value="sensory_box"/>
    <property type="match status" value="1"/>
</dbReference>
<dbReference type="InterPro" id="IPR000160">
    <property type="entry name" value="GGDEF_dom"/>
</dbReference>
<dbReference type="SUPFAM" id="SSF55781">
    <property type="entry name" value="GAF domain-like"/>
    <property type="match status" value="1"/>
</dbReference>
<reference evidence="7 8" key="1">
    <citation type="submission" date="2006-02" db="EMBL/GenBank/DDBJ databases">
        <authorList>
            <person name="Pinhassi J."/>
            <person name="Pedros-Alio C."/>
            <person name="Ferriera S."/>
            <person name="Johnson J."/>
            <person name="Kravitz S."/>
            <person name="Halpern A."/>
            <person name="Remington K."/>
            <person name="Beeson K."/>
            <person name="Tran B."/>
            <person name="Rogers Y.-H."/>
            <person name="Friedman R."/>
            <person name="Venter J.C."/>
        </authorList>
    </citation>
    <scope>NUCLEOTIDE SEQUENCE [LARGE SCALE GENOMIC DNA]</scope>
    <source>
        <strain evidence="7 8">MED92</strain>
    </source>
</reference>
<evidence type="ECO:0000256" key="2">
    <source>
        <dbReference type="ARBA" id="ARBA00022636"/>
    </source>
</evidence>
<dbReference type="RefSeq" id="WP_007020584.1">
    <property type="nucleotide sequence ID" value="NZ_CH724125.1"/>
</dbReference>
<dbReference type="InterPro" id="IPR001633">
    <property type="entry name" value="EAL_dom"/>
</dbReference>
<protein>
    <recommendedName>
        <fullName evidence="1">cyclic-guanylate-specific phosphodiesterase</fullName>
        <ecNumber evidence="1">3.1.4.52</ecNumber>
    </recommendedName>
</protein>
<dbReference type="EMBL" id="AAOW01000003">
    <property type="protein sequence ID" value="EAR62274.1"/>
    <property type="molecule type" value="Genomic_DNA"/>
</dbReference>
<dbReference type="Pfam" id="PF00563">
    <property type="entry name" value="EAL"/>
    <property type="match status" value="1"/>
</dbReference>
<dbReference type="InterPro" id="IPR000700">
    <property type="entry name" value="PAS-assoc_C"/>
</dbReference>
<keyword evidence="8" id="KW-1185">Reference proteome</keyword>
<evidence type="ECO:0000256" key="1">
    <source>
        <dbReference type="ARBA" id="ARBA00012282"/>
    </source>
</evidence>
<dbReference type="InterPro" id="IPR000014">
    <property type="entry name" value="PAS"/>
</dbReference>
<organism evidence="7 8">
    <name type="scientific">Neptuniibacter caesariensis</name>
    <dbReference type="NCBI Taxonomy" id="207954"/>
    <lineage>
        <taxon>Bacteria</taxon>
        <taxon>Pseudomonadati</taxon>
        <taxon>Pseudomonadota</taxon>
        <taxon>Gammaproteobacteria</taxon>
        <taxon>Oceanospirillales</taxon>
        <taxon>Oceanospirillaceae</taxon>
        <taxon>Neptuniibacter</taxon>
    </lineage>
</organism>
<dbReference type="SMART" id="SM00086">
    <property type="entry name" value="PAC"/>
    <property type="match status" value="2"/>
</dbReference>
<feature type="domain" description="PAC" evidence="4">
    <location>
        <begin position="273"/>
        <end position="325"/>
    </location>
</feature>
<feature type="domain" description="GGDEF" evidence="6">
    <location>
        <begin position="479"/>
        <end position="612"/>
    </location>
</feature>
<dbReference type="InterPro" id="IPR013655">
    <property type="entry name" value="PAS_fold_3"/>
</dbReference>
<dbReference type="AlphaFoldDB" id="A0A7U8C8V4"/>
<dbReference type="Gene3D" id="3.30.450.20">
    <property type="entry name" value="PAS domain"/>
    <property type="match status" value="2"/>
</dbReference>
<dbReference type="InterPro" id="IPR001610">
    <property type="entry name" value="PAC"/>
</dbReference>
<evidence type="ECO:0000259" key="4">
    <source>
        <dbReference type="PROSITE" id="PS50113"/>
    </source>
</evidence>
<name>A0A7U8C8V4_NEPCE</name>
<accession>A0A7U8C8V4</accession>
<dbReference type="Gene3D" id="3.30.450.40">
    <property type="match status" value="1"/>
</dbReference>
<dbReference type="PROSITE" id="PS50887">
    <property type="entry name" value="GGDEF"/>
    <property type="match status" value="1"/>
</dbReference>
<dbReference type="GO" id="GO:0071111">
    <property type="term" value="F:cyclic-guanylate-specific phosphodiesterase activity"/>
    <property type="evidence" value="ECO:0007669"/>
    <property type="project" value="UniProtKB-EC"/>
</dbReference>
<dbReference type="SUPFAM" id="SSF55785">
    <property type="entry name" value="PYP-like sensor domain (PAS domain)"/>
    <property type="match status" value="2"/>
</dbReference>
<dbReference type="SUPFAM" id="SSF55073">
    <property type="entry name" value="Nucleotide cyclase"/>
    <property type="match status" value="1"/>
</dbReference>
<dbReference type="CDD" id="cd01949">
    <property type="entry name" value="GGDEF"/>
    <property type="match status" value="1"/>
</dbReference>
<dbReference type="Pfam" id="PF00990">
    <property type="entry name" value="GGDEF"/>
    <property type="match status" value="1"/>
</dbReference>
<dbReference type="SMART" id="SM00267">
    <property type="entry name" value="GGDEF"/>
    <property type="match status" value="1"/>
</dbReference>
<dbReference type="Pfam" id="PF08447">
    <property type="entry name" value="PAS_3"/>
    <property type="match status" value="1"/>
</dbReference>
<dbReference type="Proteomes" id="UP000002171">
    <property type="component" value="Unassembled WGS sequence"/>
</dbReference>
<dbReference type="SMART" id="SM00091">
    <property type="entry name" value="PAS"/>
    <property type="match status" value="2"/>
</dbReference>
<dbReference type="InterPro" id="IPR035965">
    <property type="entry name" value="PAS-like_dom_sf"/>
</dbReference>
<dbReference type="SUPFAM" id="SSF141868">
    <property type="entry name" value="EAL domain-like"/>
    <property type="match status" value="1"/>
</dbReference>
<keyword evidence="2" id="KW-0973">c-di-GMP</keyword>
<dbReference type="OrthoDB" id="6168558at2"/>
<dbReference type="SMART" id="SM00065">
    <property type="entry name" value="GAF"/>
    <property type="match status" value="1"/>
</dbReference>
<comment type="caution">
    <text evidence="7">The sequence shown here is derived from an EMBL/GenBank/DDBJ whole genome shotgun (WGS) entry which is preliminary data.</text>
</comment>
<dbReference type="InterPro" id="IPR029787">
    <property type="entry name" value="Nucleotide_cyclase"/>
</dbReference>
<sequence>MNSYAITPNPVIEGDPSTEELKTILQLQNQVLEKVVQDTTRAQILEQICHFVEKCVPDCVASIMLFDSDQKCLNVSCAPSIPREAQVLLDGMVPGVGAGSCGTSVFLGSPVFVIDTAEDNRWDQLRPIAQQLDLRACWSYPIRTDADEIAGSFAISSFTPRQPTPFHAQLLEAAANIAGIVLNRFSSQENLQHKERLLENITQAMPGVVYQYHLDDELKQSFTYIGPGIETISGITAEAAIEDFSEFWEQVHPDDRSGLWASIVHTGKHGLAWSHEFRVFHKNGQMHWVRGSALPSKLGSQEGLLWNGIILDITPEKASIEQLRLAGIAFSSTNEGIMITDKRNRIIDINRAYMNISGYGRDELIGKNPSILRSEHHSNEFYQSIWKSLEEERHWQGEIWNRLKNGEVVPHWVNINAVHDPNTDALTHFVSVIADISNIKASEEKLSHLAHHDALTNLPNRLLFSARLDHALTHREASEKIVMFHLDLDRFKHINDSLGHKYGDQLLLQVTERLKGVLSDKDTLARVGGDEFAILVEELEHVSDAESIADRLVEAMEQPFTLDGKDYFTTASIGLALAPDHGDDIDTLTKHADIALNQAKDSGRNNFAFFQPELSETVQEWIKLEPELRKALAENQFQLHYQPQVDSTGTAIVGAEALIRWHHPEMGIIPPNQFLPIAEEIGLMNKIGEWVMNTALEQLSFWRSRGLIGFRLAINLAGDQITKQNLPMVVMQALEHFQIPAEMLELEILETFLMEHEEEATSTFKQLRELGVHLSLDDFGTGYSALSYLKKLPITKVKIDQSLVRDIPEDPNDEAIAKAVILLAHTLDLTVCAEGVETRAQREFLESENCDQLQGYLFSKPIEANAFTNLLKKHNKLA</sequence>
<dbReference type="Pfam" id="PF13185">
    <property type="entry name" value="GAF_2"/>
    <property type="match status" value="1"/>
</dbReference>
<dbReference type="CDD" id="cd00130">
    <property type="entry name" value="PAS"/>
    <property type="match status" value="2"/>
</dbReference>
<dbReference type="CDD" id="cd01948">
    <property type="entry name" value="EAL"/>
    <property type="match status" value="1"/>
</dbReference>
<dbReference type="InterPro" id="IPR035919">
    <property type="entry name" value="EAL_sf"/>
</dbReference>
<dbReference type="InterPro" id="IPR029016">
    <property type="entry name" value="GAF-like_dom_sf"/>
</dbReference>
<dbReference type="FunFam" id="3.20.20.450:FF:000001">
    <property type="entry name" value="Cyclic di-GMP phosphodiesterase yahA"/>
    <property type="match status" value="1"/>
</dbReference>
<evidence type="ECO:0000259" key="5">
    <source>
        <dbReference type="PROSITE" id="PS50883"/>
    </source>
</evidence>
<dbReference type="PROSITE" id="PS50883">
    <property type="entry name" value="EAL"/>
    <property type="match status" value="1"/>
</dbReference>
<evidence type="ECO:0000259" key="6">
    <source>
        <dbReference type="PROSITE" id="PS50887"/>
    </source>
</evidence>
<evidence type="ECO:0000259" key="3">
    <source>
        <dbReference type="PROSITE" id="PS50112"/>
    </source>
</evidence>
<dbReference type="SMART" id="SM00052">
    <property type="entry name" value="EAL"/>
    <property type="match status" value="1"/>
</dbReference>
<dbReference type="InterPro" id="IPR052155">
    <property type="entry name" value="Biofilm_reg_signaling"/>
</dbReference>
<feature type="domain" description="EAL" evidence="5">
    <location>
        <begin position="621"/>
        <end position="875"/>
    </location>
</feature>
<dbReference type="PROSITE" id="PS50112">
    <property type="entry name" value="PAS"/>
    <property type="match status" value="1"/>
</dbReference>
<dbReference type="PROSITE" id="PS50113">
    <property type="entry name" value="PAC"/>
    <property type="match status" value="1"/>
</dbReference>
<dbReference type="InterPro" id="IPR012226">
    <property type="entry name" value="Diguanyl_cyclase/Pdiesterase"/>
</dbReference>
<evidence type="ECO:0000313" key="7">
    <source>
        <dbReference type="EMBL" id="EAR62274.1"/>
    </source>
</evidence>
<dbReference type="Gene3D" id="3.30.70.270">
    <property type="match status" value="1"/>
</dbReference>
<evidence type="ECO:0000313" key="8">
    <source>
        <dbReference type="Proteomes" id="UP000002171"/>
    </source>
</evidence>
<dbReference type="NCBIfam" id="TIGR00254">
    <property type="entry name" value="GGDEF"/>
    <property type="match status" value="1"/>
</dbReference>
<dbReference type="EC" id="3.1.4.52" evidence="1"/>
<proteinExistence type="predicted"/>
<dbReference type="InterPro" id="IPR003018">
    <property type="entry name" value="GAF"/>
</dbReference>
<dbReference type="PANTHER" id="PTHR44757">
    <property type="entry name" value="DIGUANYLATE CYCLASE DGCP"/>
    <property type="match status" value="1"/>
</dbReference>
<gene>
    <name evidence="7" type="ORF">MED92_14593</name>
</gene>
<dbReference type="PANTHER" id="PTHR44757:SF2">
    <property type="entry name" value="BIOFILM ARCHITECTURE MAINTENANCE PROTEIN MBAA"/>
    <property type="match status" value="1"/>
</dbReference>
<dbReference type="Pfam" id="PF13426">
    <property type="entry name" value="PAS_9"/>
    <property type="match status" value="1"/>
</dbReference>
<dbReference type="InterPro" id="IPR043128">
    <property type="entry name" value="Rev_trsase/Diguanyl_cyclase"/>
</dbReference>
<feature type="domain" description="PAS" evidence="3">
    <location>
        <begin position="329"/>
        <end position="368"/>
    </location>
</feature>
<dbReference type="Gene3D" id="3.20.20.450">
    <property type="entry name" value="EAL domain"/>
    <property type="match status" value="1"/>
</dbReference>